<proteinExistence type="predicted"/>
<accession>A0A4P9WVX8</accession>
<evidence type="ECO:0000313" key="3">
    <source>
        <dbReference type="Proteomes" id="UP000268535"/>
    </source>
</evidence>
<feature type="region of interest" description="Disordered" evidence="1">
    <location>
        <begin position="78"/>
        <end position="152"/>
    </location>
</feature>
<dbReference type="Proteomes" id="UP000268535">
    <property type="component" value="Unassembled WGS sequence"/>
</dbReference>
<protein>
    <submittedName>
        <fullName evidence="2">Uncharacterized protein</fullName>
    </submittedName>
</protein>
<name>A0A4P9WVX8_9FUNG</name>
<sequence>MGNSILFQQATQNQAVYIHQIEELKTQLSRKAKELGSLQATVRTLQAQMDTGLAYAVQQQEHVQLLLEMERRKTQYLENLLGGPMATDAPTDAPPDPKEAEPSTHPAPLSLSSASSTPEPASSTPEPASSSPPTKASRPRSMSTSASTTSTR</sequence>
<evidence type="ECO:0000313" key="2">
    <source>
        <dbReference type="EMBL" id="RKO95336.1"/>
    </source>
</evidence>
<dbReference type="AlphaFoldDB" id="A0A4P9WVX8"/>
<organism evidence="2 3">
    <name type="scientific">Caulochytrium protostelioides</name>
    <dbReference type="NCBI Taxonomy" id="1555241"/>
    <lineage>
        <taxon>Eukaryota</taxon>
        <taxon>Fungi</taxon>
        <taxon>Fungi incertae sedis</taxon>
        <taxon>Chytridiomycota</taxon>
        <taxon>Chytridiomycota incertae sedis</taxon>
        <taxon>Chytridiomycetes</taxon>
        <taxon>Caulochytriales</taxon>
        <taxon>Caulochytriaceae</taxon>
        <taxon>Caulochytrium</taxon>
    </lineage>
</organism>
<feature type="compositionally biased region" description="Low complexity" evidence="1">
    <location>
        <begin position="103"/>
        <end position="152"/>
    </location>
</feature>
<evidence type="ECO:0000256" key="1">
    <source>
        <dbReference type="SAM" id="MobiDB-lite"/>
    </source>
</evidence>
<gene>
    <name evidence="2" type="ORF">CAUPRSCDRAFT_12959</name>
</gene>
<reference evidence="3" key="1">
    <citation type="journal article" date="2018" name="Nat. Microbiol.">
        <title>Leveraging single-cell genomics to expand the fungal tree of life.</title>
        <authorList>
            <person name="Ahrendt S.R."/>
            <person name="Quandt C.A."/>
            <person name="Ciobanu D."/>
            <person name="Clum A."/>
            <person name="Salamov A."/>
            <person name="Andreopoulos B."/>
            <person name="Cheng J.F."/>
            <person name="Woyke T."/>
            <person name="Pelin A."/>
            <person name="Henrissat B."/>
            <person name="Reynolds N.K."/>
            <person name="Benny G.L."/>
            <person name="Smith M.E."/>
            <person name="James T.Y."/>
            <person name="Grigoriev I.V."/>
        </authorList>
    </citation>
    <scope>NUCLEOTIDE SEQUENCE [LARGE SCALE GENOMIC DNA]</scope>
    <source>
        <strain evidence="3">ATCC 52028</strain>
    </source>
</reference>
<dbReference type="EMBL" id="ML012094">
    <property type="protein sequence ID" value="RKO95336.1"/>
    <property type="molecule type" value="Genomic_DNA"/>
</dbReference>